<dbReference type="InterPro" id="IPR017853">
    <property type="entry name" value="GH"/>
</dbReference>
<evidence type="ECO:0000259" key="12">
    <source>
        <dbReference type="SMART" id="SM00642"/>
    </source>
</evidence>
<reference evidence="13 14" key="1">
    <citation type="submission" date="2019-11" db="EMBL/GenBank/DDBJ databases">
        <title>Genome sequences of 17 halophilic strains isolated from different environments.</title>
        <authorList>
            <person name="Furrow R.E."/>
        </authorList>
    </citation>
    <scope>NUCLEOTIDE SEQUENCE [LARGE SCALE GENOMIC DNA]</scope>
    <source>
        <strain evidence="13 14">22507_15_FS</strain>
    </source>
</reference>
<dbReference type="Gene3D" id="2.60.40.10">
    <property type="entry name" value="Immunoglobulins"/>
    <property type="match status" value="1"/>
</dbReference>
<keyword evidence="5 10" id="KW-0321">Glycogen metabolism</keyword>
<dbReference type="InterPro" id="IPR013783">
    <property type="entry name" value="Ig-like_fold"/>
</dbReference>
<dbReference type="AlphaFoldDB" id="A0A9X4YEY2"/>
<dbReference type="InterPro" id="IPR044143">
    <property type="entry name" value="GlgB_N_E_set_prok"/>
</dbReference>
<evidence type="ECO:0000256" key="7">
    <source>
        <dbReference type="ARBA" id="ARBA00022679"/>
    </source>
</evidence>
<dbReference type="GO" id="GO:0005978">
    <property type="term" value="P:glycogen biosynthetic process"/>
    <property type="evidence" value="ECO:0007669"/>
    <property type="project" value="UniProtKB-UniRule"/>
</dbReference>
<dbReference type="InterPro" id="IPR013780">
    <property type="entry name" value="Glyco_hydro_b"/>
</dbReference>
<keyword evidence="9 10" id="KW-0119">Carbohydrate metabolism</keyword>
<dbReference type="SUPFAM" id="SSF81296">
    <property type="entry name" value="E set domains"/>
    <property type="match status" value="1"/>
</dbReference>
<dbReference type="Gene3D" id="2.60.40.1180">
    <property type="entry name" value="Golgi alpha-mannosidase II"/>
    <property type="match status" value="1"/>
</dbReference>
<dbReference type="FunFam" id="2.60.40.10:FF:000169">
    <property type="entry name" value="1,4-alpha-glucan branching enzyme GlgB"/>
    <property type="match status" value="1"/>
</dbReference>
<evidence type="ECO:0000256" key="1">
    <source>
        <dbReference type="ARBA" id="ARBA00000826"/>
    </source>
</evidence>
<dbReference type="GO" id="GO:0004553">
    <property type="term" value="F:hydrolase activity, hydrolyzing O-glycosyl compounds"/>
    <property type="evidence" value="ECO:0007669"/>
    <property type="project" value="InterPro"/>
</dbReference>
<dbReference type="InterPro" id="IPR037439">
    <property type="entry name" value="Branching_enzy"/>
</dbReference>
<dbReference type="Pfam" id="PF02806">
    <property type="entry name" value="Alpha-amylase_C"/>
    <property type="match status" value="1"/>
</dbReference>
<comment type="caution">
    <text evidence="13">The sequence shown here is derived from an EMBL/GenBank/DDBJ whole genome shotgun (WGS) entry which is preliminary data.</text>
</comment>
<dbReference type="CDD" id="cd11322">
    <property type="entry name" value="AmyAc_Glg_BE"/>
    <property type="match status" value="1"/>
</dbReference>
<comment type="catalytic activity">
    <reaction evidence="1 10">
        <text>Transfers a segment of a (1-&gt;4)-alpha-D-glucan chain to a primary hydroxy group in a similar glucan chain.</text>
        <dbReference type="EC" id="2.4.1.18"/>
    </reaction>
</comment>
<dbReference type="EMBL" id="WMEX01000008">
    <property type="protein sequence ID" value="MYL27833.1"/>
    <property type="molecule type" value="Genomic_DNA"/>
</dbReference>
<evidence type="ECO:0000256" key="11">
    <source>
        <dbReference type="PIRSR" id="PIRSR000463-1"/>
    </source>
</evidence>
<dbReference type="PIRSF" id="PIRSF000463">
    <property type="entry name" value="GlgB"/>
    <property type="match status" value="1"/>
</dbReference>
<dbReference type="InterPro" id="IPR006047">
    <property type="entry name" value="GH13_cat_dom"/>
</dbReference>
<evidence type="ECO:0000313" key="13">
    <source>
        <dbReference type="EMBL" id="MYL27833.1"/>
    </source>
</evidence>
<evidence type="ECO:0000313" key="14">
    <source>
        <dbReference type="Proteomes" id="UP000460751"/>
    </source>
</evidence>
<dbReference type="Pfam" id="PF02922">
    <property type="entry name" value="CBM_48"/>
    <property type="match status" value="1"/>
</dbReference>
<dbReference type="GO" id="GO:0043169">
    <property type="term" value="F:cation binding"/>
    <property type="evidence" value="ECO:0007669"/>
    <property type="project" value="InterPro"/>
</dbReference>
<dbReference type="EC" id="2.4.1.18" evidence="10"/>
<dbReference type="GO" id="GO:0005829">
    <property type="term" value="C:cytosol"/>
    <property type="evidence" value="ECO:0007669"/>
    <property type="project" value="TreeGrafter"/>
</dbReference>
<comment type="pathway">
    <text evidence="3 10">Glycan biosynthesis; glycogen biosynthesis.</text>
</comment>
<dbReference type="FunFam" id="2.60.40.1180:FF:000002">
    <property type="entry name" value="1,4-alpha-glucan branching enzyme GlgB"/>
    <property type="match status" value="1"/>
</dbReference>
<dbReference type="InterPro" id="IPR006407">
    <property type="entry name" value="GlgB"/>
</dbReference>
<keyword evidence="8 10" id="KW-0320">Glycogen biosynthesis</keyword>
<keyword evidence="14" id="KW-1185">Reference proteome</keyword>
<dbReference type="InterPro" id="IPR004193">
    <property type="entry name" value="Glyco_hydro_13_N"/>
</dbReference>
<dbReference type="HAMAP" id="MF_00685">
    <property type="entry name" value="GlgB"/>
    <property type="match status" value="1"/>
</dbReference>
<evidence type="ECO:0000256" key="9">
    <source>
        <dbReference type="ARBA" id="ARBA00023277"/>
    </source>
</evidence>
<dbReference type="Pfam" id="PF00128">
    <property type="entry name" value="Alpha-amylase"/>
    <property type="match status" value="1"/>
</dbReference>
<gene>
    <name evidence="10 13" type="primary">glgB</name>
    <name evidence="13" type="ORF">GLW01_13645</name>
</gene>
<dbReference type="OrthoDB" id="9800174at2"/>
<dbReference type="SUPFAM" id="SSF51445">
    <property type="entry name" value="(Trans)glycosidases"/>
    <property type="match status" value="1"/>
</dbReference>
<dbReference type="Gene3D" id="3.20.20.80">
    <property type="entry name" value="Glycosidases"/>
    <property type="match status" value="1"/>
</dbReference>
<dbReference type="InterPro" id="IPR006048">
    <property type="entry name" value="A-amylase/branching_C"/>
</dbReference>
<dbReference type="PANTHER" id="PTHR43651:SF3">
    <property type="entry name" value="1,4-ALPHA-GLUCAN-BRANCHING ENZYME"/>
    <property type="match status" value="1"/>
</dbReference>
<sequence>MENPATAAGEWHPLLALQSADLARFSRGEHWRAWQLLGAHTGECEGIPGTRFSVWAPNAEWVSVIGDFNGWDGHHHRMSEHSPHGVWECFIPGVQAGALYKFQLRSRYTGEVVTKIDPFGRHFEARPRTASIVAPPPEHQWHDRAWQRQRARWQDAPLSIYEIHAGSWRRHPDGSFLNYRELADGLVETLHQSGFTHVELMPVTEHPLDASWGYQATGFFAPTSRFGTPDDFRYLVDRLHGAGIGVILDWVPAHFPKDDHALARFDGTALFEHADPARETPEWGTLAFNLGRHEVQSFLISSALYWLEHFHLDGLRIDAVASMLYLDYGRSGGEWTPNAYGGNENLEAISFLQELNRVTHGECPGTFTIAEESTAWPGVTRPVHLGGLGFSMKWNMGWMHDTLAYMREDPVHRRYHHDRLTFGLLYAFHENFILPLSHDEVVHGKGSLLDRMPGDEWQRFANLRLLYAYMFAYPGKKLLFMGSELAQPWEWAHEGQLDGTLAEHGYHAGVQRLVLDLNRLYAVNPALHRQDFSESGFEWIDCHDSDQSVISFLRRDTTGTVVVVCNFTPVPRYGYRIGVPQPGVYRECLNSDSALYGGSDVGNLGGGEARAVPWMGRPATLSLTLPPLGAVYLELEETGHGIDENTADRR</sequence>
<dbReference type="GO" id="GO:0003844">
    <property type="term" value="F:1,4-alpha-glucan branching enzyme activity"/>
    <property type="evidence" value="ECO:0007669"/>
    <property type="project" value="UniProtKB-UniRule"/>
</dbReference>
<dbReference type="PANTHER" id="PTHR43651">
    <property type="entry name" value="1,4-ALPHA-GLUCAN-BRANCHING ENZYME"/>
    <property type="match status" value="1"/>
</dbReference>
<dbReference type="Proteomes" id="UP000460751">
    <property type="component" value="Unassembled WGS sequence"/>
</dbReference>
<comment type="similarity">
    <text evidence="4 10">Belongs to the glycosyl hydrolase 13 family. GlgB subfamily.</text>
</comment>
<evidence type="ECO:0000256" key="3">
    <source>
        <dbReference type="ARBA" id="ARBA00004964"/>
    </source>
</evidence>
<dbReference type="CDD" id="cd02855">
    <property type="entry name" value="E_set_GBE_prok_N"/>
    <property type="match status" value="1"/>
</dbReference>
<feature type="active site" description="Nucleophile" evidence="10 11">
    <location>
        <position position="318"/>
    </location>
</feature>
<dbReference type="InterPro" id="IPR014756">
    <property type="entry name" value="Ig_E-set"/>
</dbReference>
<accession>A0A9X4YEY2</accession>
<evidence type="ECO:0000256" key="6">
    <source>
        <dbReference type="ARBA" id="ARBA00022676"/>
    </source>
</evidence>
<protein>
    <recommendedName>
        <fullName evidence="10">1,4-alpha-glucan branching enzyme GlgB</fullName>
        <ecNumber evidence="10">2.4.1.18</ecNumber>
    </recommendedName>
    <alternativeName>
        <fullName evidence="10">1,4-alpha-D-glucan:1,4-alpha-D-glucan 6-glucosyl-transferase</fullName>
    </alternativeName>
    <alternativeName>
        <fullName evidence="10">Alpha-(1-&gt;4)-glucan branching enzyme</fullName>
    </alternativeName>
    <alternativeName>
        <fullName evidence="10">Glycogen branching enzyme</fullName>
        <shortName evidence="10">BE</shortName>
    </alternativeName>
</protein>
<dbReference type="SMART" id="SM00642">
    <property type="entry name" value="Aamy"/>
    <property type="match status" value="1"/>
</dbReference>
<proteinExistence type="inferred from homology"/>
<dbReference type="NCBIfam" id="NF008967">
    <property type="entry name" value="PRK12313.1"/>
    <property type="match status" value="1"/>
</dbReference>
<feature type="active site" description="Proton donor" evidence="10 11">
    <location>
        <position position="371"/>
    </location>
</feature>
<evidence type="ECO:0000256" key="2">
    <source>
        <dbReference type="ARBA" id="ARBA00002953"/>
    </source>
</evidence>
<evidence type="ECO:0000256" key="8">
    <source>
        <dbReference type="ARBA" id="ARBA00023056"/>
    </source>
</evidence>
<evidence type="ECO:0000256" key="5">
    <source>
        <dbReference type="ARBA" id="ARBA00022600"/>
    </source>
</evidence>
<comment type="function">
    <text evidence="2 10">Catalyzes the formation of the alpha-1,6-glucosidic linkages in glycogen by scission of a 1,4-alpha-linked oligosaccharide from growing alpha-1,4-glucan chains and the subsequent attachment of the oligosaccharide to the alpha-1,6 position.</text>
</comment>
<keyword evidence="7 10" id="KW-0808">Transferase</keyword>
<organism evidence="13 14">
    <name type="scientific">Vreelandella halophila</name>
    <dbReference type="NCBI Taxonomy" id="86177"/>
    <lineage>
        <taxon>Bacteria</taxon>
        <taxon>Pseudomonadati</taxon>
        <taxon>Pseudomonadota</taxon>
        <taxon>Gammaproteobacteria</taxon>
        <taxon>Oceanospirillales</taxon>
        <taxon>Halomonadaceae</taxon>
        <taxon>Vreelandella</taxon>
    </lineage>
</organism>
<dbReference type="FunFam" id="3.20.20.80:FF:000003">
    <property type="entry name" value="1,4-alpha-glucan branching enzyme GlgB"/>
    <property type="match status" value="1"/>
</dbReference>
<name>A0A9X4YEY2_9GAMM</name>
<dbReference type="SUPFAM" id="SSF51011">
    <property type="entry name" value="Glycosyl hydrolase domain"/>
    <property type="match status" value="1"/>
</dbReference>
<evidence type="ECO:0000256" key="4">
    <source>
        <dbReference type="ARBA" id="ARBA00009000"/>
    </source>
</evidence>
<feature type="domain" description="Glycosyl hydrolase family 13 catalytic" evidence="12">
    <location>
        <begin position="162"/>
        <end position="504"/>
    </location>
</feature>
<comment type="subunit">
    <text evidence="10">Monomer.</text>
</comment>
<evidence type="ECO:0000256" key="10">
    <source>
        <dbReference type="HAMAP-Rule" id="MF_00685"/>
    </source>
</evidence>
<dbReference type="NCBIfam" id="NF003811">
    <property type="entry name" value="PRK05402.1"/>
    <property type="match status" value="1"/>
</dbReference>
<keyword evidence="6 10" id="KW-0328">Glycosyltransferase</keyword>
<dbReference type="NCBIfam" id="TIGR01515">
    <property type="entry name" value="branching_enzym"/>
    <property type="match status" value="1"/>
</dbReference>